<evidence type="ECO:0000256" key="3">
    <source>
        <dbReference type="ARBA" id="ARBA00022729"/>
    </source>
</evidence>
<evidence type="ECO:0000256" key="5">
    <source>
        <dbReference type="SAM" id="SignalP"/>
    </source>
</evidence>
<dbReference type="RefSeq" id="WP_277898088.1">
    <property type="nucleotide sequence ID" value="NZ_JAPMUA010000001.1"/>
</dbReference>
<proteinExistence type="predicted"/>
<dbReference type="InterPro" id="IPR017850">
    <property type="entry name" value="Alkaline_phosphatase_core_sf"/>
</dbReference>
<dbReference type="Gene3D" id="3.30.1360.150">
    <property type="match status" value="1"/>
</dbReference>
<evidence type="ECO:0000256" key="2">
    <source>
        <dbReference type="ARBA" id="ARBA00022723"/>
    </source>
</evidence>
<dbReference type="PANTHER" id="PTHR10151:SF120">
    <property type="entry name" value="BIS(5'-ADENOSYL)-TRIPHOSPHATASE"/>
    <property type="match status" value="1"/>
</dbReference>
<dbReference type="Gene3D" id="3.40.720.10">
    <property type="entry name" value="Alkaline Phosphatase, subunit A"/>
    <property type="match status" value="1"/>
</dbReference>
<evidence type="ECO:0000256" key="1">
    <source>
        <dbReference type="ARBA" id="ARBA00022553"/>
    </source>
</evidence>
<gene>
    <name evidence="6" type="ORF">OSR52_00435</name>
</gene>
<keyword evidence="3 5" id="KW-0732">Signal</keyword>
<name>A0ABT6FM42_9FLAO</name>
<evidence type="ECO:0000313" key="7">
    <source>
        <dbReference type="Proteomes" id="UP001153642"/>
    </source>
</evidence>
<keyword evidence="1" id="KW-0597">Phosphoprotein</keyword>
<dbReference type="SUPFAM" id="SSF53649">
    <property type="entry name" value="Alkaline phosphatase-like"/>
    <property type="match status" value="1"/>
</dbReference>
<dbReference type="PANTHER" id="PTHR10151">
    <property type="entry name" value="ECTONUCLEOTIDE PYROPHOSPHATASE/PHOSPHODIESTERASE"/>
    <property type="match status" value="1"/>
</dbReference>
<keyword evidence="7" id="KW-1185">Reference proteome</keyword>
<comment type="caution">
    <text evidence="6">The sequence shown here is derived from an EMBL/GenBank/DDBJ whole genome shotgun (WGS) entry which is preliminary data.</text>
</comment>
<dbReference type="CDD" id="cd16016">
    <property type="entry name" value="AP-SPAP"/>
    <property type="match status" value="1"/>
</dbReference>
<dbReference type="Proteomes" id="UP001153642">
    <property type="component" value="Unassembled WGS sequence"/>
</dbReference>
<organism evidence="6 7">
    <name type="scientific">Galbibacter pacificus</name>
    <dbReference type="NCBI Taxonomy" id="2996052"/>
    <lineage>
        <taxon>Bacteria</taxon>
        <taxon>Pseudomonadati</taxon>
        <taxon>Bacteroidota</taxon>
        <taxon>Flavobacteriia</taxon>
        <taxon>Flavobacteriales</taxon>
        <taxon>Flavobacteriaceae</taxon>
        <taxon>Galbibacter</taxon>
    </lineage>
</organism>
<dbReference type="Pfam" id="PF01663">
    <property type="entry name" value="Phosphodiest"/>
    <property type="match status" value="1"/>
</dbReference>
<sequence length="548" mass="61067">MKNYVLLGLAIIGLSTAKAQEKTATQLYTRPKLVVGIMVDQMRYDYIPRFWERYGNNGFKRMVNEGFNCKNNHFNYIPTKTAVGHTSVYTGTTPKIHGILGNDWYDKEEERMVYCTEDASVASLGTTTDAGKMSPKRMLSSTMTDQLKLATVSRGKVIGVSLKDRASILPAGHAADAAYWFQGGDEGHWITSTYYMDKLPKWVAKFNKSNAAEKYNKTWNTLYDINTYTESIADDNEFEGPFKGEQAPVFPHDIPKLWNDNGKFDLLKGVPYGNSLTVDFAEAAIEGEELGKDNITDFLAVSFSATDYVGHRFGVSAKETEDTYLRLDQDLARLFAYLDKQVGKGEYTVFLTADHAAVEVPSYLESLKIPGGYFSKKEFYDPLNKFLSETFHSDKLIKNMSNEQIFLDQEVIKSLGLTSTEVENAIANEIKSYKNIAEAYTATAMRNQEFTHGIAHSLQMGYNQNGSGDVLIILRPGYIPSTSRTGTTHGSGYTYDTHTPLLFFGKGIKHGATVKRTEIPDIASTICALLGIEFTSGKSGEPIQEVLE</sequence>
<evidence type="ECO:0000256" key="4">
    <source>
        <dbReference type="PIRNR" id="PIRNR031924"/>
    </source>
</evidence>
<dbReference type="EMBL" id="JAPMUA010000001">
    <property type="protein sequence ID" value="MDG3584315.1"/>
    <property type="molecule type" value="Genomic_DNA"/>
</dbReference>
<dbReference type="NCBIfam" id="NF042991">
    <property type="entry name" value="alk_phos_PafA"/>
    <property type="match status" value="1"/>
</dbReference>
<dbReference type="PIRSF" id="PIRSF031924">
    <property type="entry name" value="Pi-irrepressible_AP"/>
    <property type="match status" value="1"/>
</dbReference>
<accession>A0ABT6FM42</accession>
<keyword evidence="2 4" id="KW-0479">Metal-binding</keyword>
<feature type="signal peptide" evidence="5">
    <location>
        <begin position="1"/>
        <end position="19"/>
    </location>
</feature>
<dbReference type="InterPro" id="IPR026263">
    <property type="entry name" value="Alkaline_phosphatase_prok"/>
</dbReference>
<evidence type="ECO:0000313" key="6">
    <source>
        <dbReference type="EMBL" id="MDG3584315.1"/>
    </source>
</evidence>
<reference evidence="6" key="1">
    <citation type="submission" date="2022-11" db="EMBL/GenBank/DDBJ databases">
        <title>High-quality draft genome sequence of Galbibacter sp. strain CMA-7.</title>
        <authorList>
            <person name="Wei L."/>
            <person name="Dong C."/>
            <person name="Shao Z."/>
        </authorList>
    </citation>
    <scope>NUCLEOTIDE SEQUENCE</scope>
    <source>
        <strain evidence="6">CMA-7</strain>
    </source>
</reference>
<dbReference type="InterPro" id="IPR002591">
    <property type="entry name" value="Phosphodiest/P_Trfase"/>
</dbReference>
<protein>
    <submittedName>
        <fullName evidence="6">Alkaline phosphatase family protein</fullName>
    </submittedName>
</protein>
<feature type="chain" id="PRO_5045879924" evidence="5">
    <location>
        <begin position="20"/>
        <end position="548"/>
    </location>
</feature>